<dbReference type="OrthoDB" id="9804366at2"/>
<evidence type="ECO:0000256" key="2">
    <source>
        <dbReference type="ARBA" id="ARBA00002824"/>
    </source>
</evidence>
<evidence type="ECO:0000256" key="7">
    <source>
        <dbReference type="ARBA" id="ARBA00022679"/>
    </source>
</evidence>
<dbReference type="AlphaFoldDB" id="K7ZDG9"/>
<dbReference type="InterPro" id="IPR015422">
    <property type="entry name" value="PyrdxlP-dep_Trfase_small"/>
</dbReference>
<dbReference type="InterPro" id="IPR016454">
    <property type="entry name" value="Cysteine_dSase"/>
</dbReference>
<keyword evidence="8 11" id="KW-0663">Pyridoxal phosphate</keyword>
<dbReference type="GO" id="GO:0030170">
    <property type="term" value="F:pyridoxal phosphate binding"/>
    <property type="evidence" value="ECO:0007669"/>
    <property type="project" value="UniProtKB-UniRule"/>
</dbReference>
<dbReference type="NCBIfam" id="TIGR01979">
    <property type="entry name" value="sufS"/>
    <property type="match status" value="1"/>
</dbReference>
<dbReference type="GO" id="GO:0031071">
    <property type="term" value="F:cysteine desulfurase activity"/>
    <property type="evidence" value="ECO:0007669"/>
    <property type="project" value="UniProtKB-UniRule"/>
</dbReference>
<dbReference type="InterPro" id="IPR020578">
    <property type="entry name" value="Aminotrans_V_PyrdxlP_BS"/>
</dbReference>
<evidence type="ECO:0000256" key="8">
    <source>
        <dbReference type="ARBA" id="ARBA00022898"/>
    </source>
</evidence>
<evidence type="ECO:0000256" key="1">
    <source>
        <dbReference type="ARBA" id="ARBA00001933"/>
    </source>
</evidence>
<sequence>MDHDFATENLTDKFDSYNLARIREDFPILSQMVHGKDLVYFDNASSAQKPRQVIDRITEAYTTGYSNVHRGLHFMSEKATDDYESARETVRAFLGAASSTEIIFTRNATEAINLVASSWGRTNLQAGDEILITYMEHHSNIVPWQMLRDEKGLVLKALKPEKDGTFDLDSFKTLLTDRTKLVSVCHVSNVLGTVVPVFEVTKLAHDVGALVLLDGSQAAPHISIDVKNISCDFYCFTGHKLYGPSGIGVLYGKESVLETMPPYQGGGNMISSVSIEMSKWADLPAKFESGTPAIVQAIGLAAAIDYINDIGLNSIAKYERELLNYATQMLDLVEGLTIIGRPSGKAPIIAFVLNCVHPHDVATIIDRQGVAVRAGNHCAQPLMNFYKVGSTTRASFAMYNTFKEIDFFVDALNLVRRMFA</sequence>
<reference evidence="13 14" key="1">
    <citation type="journal article" date="2012" name="Proc. Natl. Acad. Sci. U.S.A.">
        <title>Genome streamlining and chemical defense in a coral reef symbiosis.</title>
        <authorList>
            <person name="Kwan J.C."/>
            <person name="Donia M.S."/>
            <person name="Han A.W."/>
            <person name="Hirose E."/>
            <person name="Haygood M.G."/>
            <person name="Schmidt E.W."/>
        </authorList>
    </citation>
    <scope>NUCLEOTIDE SEQUENCE [LARGE SCALE GENOMIC DNA]</scope>
    <source>
        <strain evidence="13 14">L2</strain>
    </source>
</reference>
<evidence type="ECO:0000256" key="6">
    <source>
        <dbReference type="ARBA" id="ARBA00013558"/>
    </source>
</evidence>
<evidence type="ECO:0000313" key="13">
    <source>
        <dbReference type="EMBL" id="AFX99511.1"/>
    </source>
</evidence>
<dbReference type="RefSeq" id="WP_015089009.1">
    <property type="nucleotide sequence ID" value="NC_019566.1"/>
</dbReference>
<dbReference type="PROSITE" id="PS00595">
    <property type="entry name" value="AA_TRANSFER_CLASS_5"/>
    <property type="match status" value="1"/>
</dbReference>
<organism evidence="13 14">
    <name type="scientific">Candidatus Endolissoclinum faulkneri L2</name>
    <dbReference type="NCBI Taxonomy" id="1193729"/>
    <lineage>
        <taxon>Bacteria</taxon>
        <taxon>Pseudomonadati</taxon>
        <taxon>Pseudomonadota</taxon>
        <taxon>Alphaproteobacteria</taxon>
        <taxon>Rhodospirillales</taxon>
        <taxon>Rhodospirillaceae</taxon>
        <taxon>Candidatus Endolissoclinum</taxon>
    </lineage>
</organism>
<evidence type="ECO:0000256" key="10">
    <source>
        <dbReference type="RuleBase" id="RU004504"/>
    </source>
</evidence>
<comment type="similarity">
    <text evidence="4 11">Belongs to the class-V pyridoxal-phosphate-dependent aminotransferase family. Csd subfamily.</text>
</comment>
<dbReference type="Gene3D" id="3.40.640.10">
    <property type="entry name" value="Type I PLP-dependent aspartate aminotransferase-like (Major domain)"/>
    <property type="match status" value="1"/>
</dbReference>
<protein>
    <recommendedName>
        <fullName evidence="6 11">Cysteine desulfurase</fullName>
        <ecNumber evidence="5 11">2.8.1.7</ecNumber>
    </recommendedName>
</protein>
<dbReference type="EC" id="2.8.1.7" evidence="5 11"/>
<gene>
    <name evidence="13" type="primary">sufS</name>
    <name evidence="13" type="ORF">A1OE_1338</name>
</gene>
<comment type="catalytic activity">
    <reaction evidence="9 11">
        <text>(sulfur carrier)-H + L-cysteine = (sulfur carrier)-SH + L-alanine</text>
        <dbReference type="Rhea" id="RHEA:43892"/>
        <dbReference type="Rhea" id="RHEA-COMP:14737"/>
        <dbReference type="Rhea" id="RHEA-COMP:14739"/>
        <dbReference type="ChEBI" id="CHEBI:29917"/>
        <dbReference type="ChEBI" id="CHEBI:35235"/>
        <dbReference type="ChEBI" id="CHEBI:57972"/>
        <dbReference type="ChEBI" id="CHEBI:64428"/>
        <dbReference type="EC" id="2.8.1.7"/>
    </reaction>
</comment>
<dbReference type="Gene3D" id="3.90.1150.10">
    <property type="entry name" value="Aspartate Aminotransferase, domain 1"/>
    <property type="match status" value="1"/>
</dbReference>
<dbReference type="HOGENOM" id="CLU_003433_2_5_5"/>
<name>K7ZDG9_9PROT</name>
<dbReference type="STRING" id="1193729.A1OE_1338"/>
<comment type="function">
    <text evidence="3">Catalyzes the removal of elemental sulfur atoms from cysteine to produce alanine. Seems to participate in the biosynthesis of the nitrogenase metalloclusters by providing the inorganic sulfur required for the Fe-S core formation.</text>
</comment>
<keyword evidence="14" id="KW-1185">Reference proteome</keyword>
<evidence type="ECO:0000259" key="12">
    <source>
        <dbReference type="Pfam" id="PF00266"/>
    </source>
</evidence>
<feature type="domain" description="Aminotransferase class V" evidence="12">
    <location>
        <begin position="39"/>
        <end position="407"/>
    </location>
</feature>
<accession>K7ZDG9</accession>
<dbReference type="InterPro" id="IPR015421">
    <property type="entry name" value="PyrdxlP-dep_Trfase_major"/>
</dbReference>
<dbReference type="SUPFAM" id="SSF53383">
    <property type="entry name" value="PLP-dependent transferases"/>
    <property type="match status" value="1"/>
</dbReference>
<dbReference type="Pfam" id="PF00266">
    <property type="entry name" value="Aminotran_5"/>
    <property type="match status" value="1"/>
</dbReference>
<comment type="cofactor">
    <cofactor evidence="1 10">
        <name>pyridoxal 5'-phosphate</name>
        <dbReference type="ChEBI" id="CHEBI:597326"/>
    </cofactor>
</comment>
<evidence type="ECO:0000256" key="11">
    <source>
        <dbReference type="RuleBase" id="RU004506"/>
    </source>
</evidence>
<dbReference type="KEGG" id="thal:A1OE_1338"/>
<evidence type="ECO:0000256" key="9">
    <source>
        <dbReference type="ARBA" id="ARBA00050776"/>
    </source>
</evidence>
<keyword evidence="7 11" id="KW-0808">Transferase</keyword>
<evidence type="ECO:0000256" key="4">
    <source>
        <dbReference type="ARBA" id="ARBA00010447"/>
    </source>
</evidence>
<dbReference type="CDD" id="cd06453">
    <property type="entry name" value="SufS_like"/>
    <property type="match status" value="1"/>
</dbReference>
<dbReference type="PIRSF" id="PIRSF005572">
    <property type="entry name" value="NifS"/>
    <property type="match status" value="1"/>
</dbReference>
<proteinExistence type="inferred from homology"/>
<dbReference type="InterPro" id="IPR010970">
    <property type="entry name" value="Cys_dSase_SufS"/>
</dbReference>
<dbReference type="PATRIC" id="fig|1193729.4.peg.699"/>
<dbReference type="eggNOG" id="COG0520">
    <property type="taxonomic scope" value="Bacteria"/>
</dbReference>
<evidence type="ECO:0000256" key="3">
    <source>
        <dbReference type="ARBA" id="ARBA00003120"/>
    </source>
</evidence>
<dbReference type="GO" id="GO:0006534">
    <property type="term" value="P:cysteine metabolic process"/>
    <property type="evidence" value="ECO:0007669"/>
    <property type="project" value="UniProtKB-UniRule"/>
</dbReference>
<dbReference type="EMBL" id="CP003539">
    <property type="protein sequence ID" value="AFX99511.1"/>
    <property type="molecule type" value="Genomic_DNA"/>
</dbReference>
<dbReference type="PANTHER" id="PTHR43586:SF8">
    <property type="entry name" value="CYSTEINE DESULFURASE 1, CHLOROPLASTIC"/>
    <property type="match status" value="1"/>
</dbReference>
<comment type="function">
    <text evidence="2 11">Catalyzes the removal of elemental sulfur and selenium atoms from L-cysteine, L-cystine, L-selenocysteine, and L-selenocystine to produce L-alanine.</text>
</comment>
<evidence type="ECO:0000313" key="14">
    <source>
        <dbReference type="Proteomes" id="UP000010077"/>
    </source>
</evidence>
<dbReference type="InterPro" id="IPR000192">
    <property type="entry name" value="Aminotrans_V_dom"/>
</dbReference>
<dbReference type="InterPro" id="IPR015424">
    <property type="entry name" value="PyrdxlP-dep_Trfase"/>
</dbReference>
<dbReference type="Proteomes" id="UP000010077">
    <property type="component" value="Chromosome"/>
</dbReference>
<evidence type="ECO:0000256" key="5">
    <source>
        <dbReference type="ARBA" id="ARBA00012239"/>
    </source>
</evidence>
<dbReference type="PANTHER" id="PTHR43586">
    <property type="entry name" value="CYSTEINE DESULFURASE"/>
    <property type="match status" value="1"/>
</dbReference>